<dbReference type="InterPro" id="IPR036514">
    <property type="entry name" value="SGNH_hydro_sf"/>
</dbReference>
<dbReference type="GO" id="GO:0016787">
    <property type="term" value="F:hydrolase activity"/>
    <property type="evidence" value="ECO:0007669"/>
    <property type="project" value="UniProtKB-KW"/>
</dbReference>
<comment type="caution">
    <text evidence="2">The sequence shown here is derived from an EMBL/GenBank/DDBJ whole genome shotgun (WGS) entry which is preliminary data.</text>
</comment>
<keyword evidence="3" id="KW-1185">Reference proteome</keyword>
<evidence type="ECO:0000313" key="3">
    <source>
        <dbReference type="Proteomes" id="UP000718564"/>
    </source>
</evidence>
<protein>
    <submittedName>
        <fullName evidence="2">SGNH/GDSL hydrolase family protein</fullName>
    </submittedName>
</protein>
<keyword evidence="2" id="KW-0378">Hydrolase</keyword>
<dbReference type="RefSeq" id="WP_169155638.1">
    <property type="nucleotide sequence ID" value="NZ_CAWPJE010000073.1"/>
</dbReference>
<proteinExistence type="predicted"/>
<dbReference type="Proteomes" id="UP000718564">
    <property type="component" value="Unassembled WGS sequence"/>
</dbReference>
<dbReference type="EMBL" id="QMEB01000091">
    <property type="protein sequence ID" value="NMG20376.1"/>
    <property type="molecule type" value="Genomic_DNA"/>
</dbReference>
<dbReference type="PANTHER" id="PTHR30383">
    <property type="entry name" value="THIOESTERASE 1/PROTEASE 1/LYSOPHOSPHOLIPASE L1"/>
    <property type="match status" value="1"/>
</dbReference>
<reference evidence="2 3" key="1">
    <citation type="submission" date="2018-06" db="EMBL/GenBank/DDBJ databases">
        <title>Comparative genomics of Brasilonema spp. strains.</title>
        <authorList>
            <person name="Alvarenga D.O."/>
            <person name="Fiore M.F."/>
            <person name="Varani A.M."/>
        </authorList>
    </citation>
    <scope>NUCLEOTIDE SEQUENCE [LARGE SCALE GENOMIC DNA]</scope>
    <source>
        <strain evidence="2 3">SPC951</strain>
    </source>
</reference>
<evidence type="ECO:0000259" key="1">
    <source>
        <dbReference type="Pfam" id="PF13472"/>
    </source>
</evidence>
<feature type="domain" description="SGNH hydrolase-type esterase" evidence="1">
    <location>
        <begin position="68"/>
        <end position="290"/>
    </location>
</feature>
<dbReference type="SUPFAM" id="SSF52266">
    <property type="entry name" value="SGNH hydrolase"/>
    <property type="match status" value="1"/>
</dbReference>
<evidence type="ECO:0000313" key="2">
    <source>
        <dbReference type="EMBL" id="NMG20376.1"/>
    </source>
</evidence>
<sequence length="300" mass="32655">MVASEAGLRWGLGLGRPALLQADPEIGYLFQPDQRLTRFGRRVVINGYHQRTGPVEPRPPAGTLRVLCVGDSVTFGGTLTDQAETYPELLAARLRETHRDGPVEVLNASAGSWGLGNEAAYLRRFGTFGSRWVVLQIGTHDLTQEPSTGAVVGVADTHPDRNPPAALIELFTRYVRPRLVGNVAEPALPPPPERPADASLADNLARLADMVRQTREAGGQPLVLHTPNRDEVTGAALPNPADESRRTTFLDRCRQLVVPVVNLRSEWATRPDAVSFYRDEVHLNPAGNRAVADRLALALP</sequence>
<accession>A0ABX1P7P9</accession>
<organism evidence="2 3">
    <name type="scientific">Brasilonema bromeliae SPC951</name>
    <dbReference type="NCBI Taxonomy" id="385972"/>
    <lineage>
        <taxon>Bacteria</taxon>
        <taxon>Bacillati</taxon>
        <taxon>Cyanobacteriota</taxon>
        <taxon>Cyanophyceae</taxon>
        <taxon>Nostocales</taxon>
        <taxon>Scytonemataceae</taxon>
        <taxon>Brasilonema</taxon>
        <taxon>Bromeliae group (in: Brasilonema)</taxon>
    </lineage>
</organism>
<dbReference type="InterPro" id="IPR013830">
    <property type="entry name" value="SGNH_hydro"/>
</dbReference>
<dbReference type="Gene3D" id="3.40.50.1110">
    <property type="entry name" value="SGNH hydrolase"/>
    <property type="match status" value="1"/>
</dbReference>
<gene>
    <name evidence="2" type="ORF">DP116_13260</name>
</gene>
<dbReference type="Pfam" id="PF13472">
    <property type="entry name" value="Lipase_GDSL_2"/>
    <property type="match status" value="1"/>
</dbReference>
<name>A0ABX1P7P9_9CYAN</name>
<dbReference type="CDD" id="cd00229">
    <property type="entry name" value="SGNH_hydrolase"/>
    <property type="match status" value="1"/>
</dbReference>
<dbReference type="InterPro" id="IPR051532">
    <property type="entry name" value="Ester_Hydrolysis_Enzymes"/>
</dbReference>